<proteinExistence type="predicted"/>
<name>A0A9P7TTM1_9HYPO</name>
<evidence type="ECO:0000313" key="2">
    <source>
        <dbReference type="Proteomes" id="UP000732380"/>
    </source>
</evidence>
<keyword evidence="2" id="KW-1185">Reference proteome</keyword>
<organism evidence="1 2">
    <name type="scientific">Claviceps humidiphila</name>
    <dbReference type="NCBI Taxonomy" id="1294629"/>
    <lineage>
        <taxon>Eukaryota</taxon>
        <taxon>Fungi</taxon>
        <taxon>Dikarya</taxon>
        <taxon>Ascomycota</taxon>
        <taxon>Pezizomycotina</taxon>
        <taxon>Sordariomycetes</taxon>
        <taxon>Hypocreomycetidae</taxon>
        <taxon>Hypocreales</taxon>
        <taxon>Clavicipitaceae</taxon>
        <taxon>Claviceps</taxon>
    </lineage>
</organism>
<comment type="caution">
    <text evidence="1">The sequence shown here is derived from an EMBL/GenBank/DDBJ whole genome shotgun (WGS) entry which is preliminary data.</text>
</comment>
<evidence type="ECO:0000313" key="1">
    <source>
        <dbReference type="EMBL" id="KAG6113273.1"/>
    </source>
</evidence>
<dbReference type="Proteomes" id="UP000732380">
    <property type="component" value="Unassembled WGS sequence"/>
</dbReference>
<sequence>MSHCIALRTAPHNKLNTPPKLKYDGIIALYDRDDWTTWFYQIHARAVAHNVWIYFKPDNPLPFPAEPTLPELPTPSEYLSESGIVEKATRPSELRVMSRKNFHKDLGHYRYLSEIYEHDYDAWGRVQDDIRHITQLIFHTVAPRLQKTCRLAGTPRQQWIANLKLEVAGDNHIEQDPALELEQALRLDQEFERALVHTQTRPIAGTISRCPQAYAETRGLAQVAVSI</sequence>
<gene>
    <name evidence="1" type="ORF">E4U13_003926</name>
</gene>
<accession>A0A9P7TTM1</accession>
<reference evidence="1 2" key="1">
    <citation type="journal article" date="2020" name="bioRxiv">
        <title>Whole genome comparisons of ergot fungi reveals the divergence and evolution of species within the genus Claviceps are the result of varying mechanisms driving genome evolution and host range expansion.</title>
        <authorList>
            <person name="Wyka S.A."/>
            <person name="Mondo S.J."/>
            <person name="Liu M."/>
            <person name="Dettman J."/>
            <person name="Nalam V."/>
            <person name="Broders K.D."/>
        </authorList>
    </citation>
    <scope>NUCLEOTIDE SEQUENCE [LARGE SCALE GENOMIC DNA]</scope>
    <source>
        <strain evidence="1 2">LM576</strain>
    </source>
</reference>
<dbReference type="EMBL" id="SRQM01000302">
    <property type="protein sequence ID" value="KAG6113273.1"/>
    <property type="molecule type" value="Genomic_DNA"/>
</dbReference>
<dbReference type="AlphaFoldDB" id="A0A9P7TTM1"/>
<protein>
    <submittedName>
        <fullName evidence="1">Uncharacterized protein</fullName>
    </submittedName>
</protein>